<dbReference type="GeneID" id="78381914"/>
<dbReference type="GO" id="GO:0030245">
    <property type="term" value="P:cellulose catabolic process"/>
    <property type="evidence" value="ECO:0007669"/>
    <property type="project" value="UniProtKB-KW"/>
</dbReference>
<evidence type="ECO:0000256" key="3">
    <source>
        <dbReference type="ARBA" id="ARBA00022729"/>
    </source>
</evidence>
<name>A0A085G5J4_EWIA3</name>
<evidence type="ECO:0000256" key="2">
    <source>
        <dbReference type="ARBA" id="ARBA00009209"/>
    </source>
</evidence>
<keyword evidence="7 9" id="KW-0624">Polysaccharide degradation</keyword>
<sequence>MLSVRARRLLLWLGVFCSLVSATLFSAAVMAQNSGWSEYKSRFLLADGRIADTANKGVSHTEGQGFSMLLAVYNNDQKSFDQLWQWANKNLYRKDIGLYSWRYDPNATPKVADKNNASDGDTLMAWALLLAGDQWHDPRYTQASNKLQSALIKNTVIDYAGYKVMLPGVSGFNQTSSITLNPSYFLFPAWQAFYQHSHLKVWKDLDESGVALLGKMTFGELRLPTDWVTLQADGTLLPSSKWPPRFSYDAVRIPLYLGWAHAGSPNLAPYIQWWQKSPRDTTPAWVDVMTGTKADYNMSPGLLAIRDFTMANRSAISPDLAPKDDYYSSSLQLLAWWASQGK</sequence>
<dbReference type="GO" id="GO:0008810">
    <property type="term" value="F:cellulase activity"/>
    <property type="evidence" value="ECO:0007669"/>
    <property type="project" value="UniProtKB-EC"/>
</dbReference>
<dbReference type="InterPro" id="IPR012341">
    <property type="entry name" value="6hp_glycosidase-like_sf"/>
</dbReference>
<accession>A0A085G5J4</accession>
<dbReference type="RefSeq" id="WP_034794068.1">
    <property type="nucleotide sequence ID" value="NZ_JMPJ01000066.1"/>
</dbReference>
<dbReference type="STRING" id="910964.GEAM_3552"/>
<proteinExistence type="inferred from homology"/>
<evidence type="ECO:0000256" key="1">
    <source>
        <dbReference type="ARBA" id="ARBA00000966"/>
    </source>
</evidence>
<dbReference type="Proteomes" id="UP000028640">
    <property type="component" value="Unassembled WGS sequence"/>
</dbReference>
<dbReference type="SUPFAM" id="SSF48208">
    <property type="entry name" value="Six-hairpin glycosidases"/>
    <property type="match status" value="1"/>
</dbReference>
<feature type="active site" description="Nucleophile" evidence="8">
    <location>
        <position position="119"/>
    </location>
</feature>
<keyword evidence="4 9" id="KW-0378">Hydrolase</keyword>
<reference evidence="11 12" key="1">
    <citation type="submission" date="2014-05" db="EMBL/GenBank/DDBJ databases">
        <title>ATOL: Assembling a taxonomically balanced genome-scale reconstruction of the evolutionary history of the Enterobacteriaceae.</title>
        <authorList>
            <person name="Plunkett G.III."/>
            <person name="Neeno-Eckwall E.C."/>
            <person name="Glasner J.D."/>
            <person name="Perna N.T."/>
        </authorList>
    </citation>
    <scope>NUCLEOTIDE SEQUENCE [LARGE SCALE GENOMIC DNA]</scope>
    <source>
        <strain evidence="11 12">ATCC 33852</strain>
    </source>
</reference>
<dbReference type="AlphaFoldDB" id="A0A085G5J4"/>
<keyword evidence="5" id="KW-0136">Cellulose degradation</keyword>
<evidence type="ECO:0000256" key="5">
    <source>
        <dbReference type="ARBA" id="ARBA00023001"/>
    </source>
</evidence>
<comment type="similarity">
    <text evidence="2 9">Belongs to the glycosyl hydrolase 8 (cellulase D) family.</text>
</comment>
<keyword evidence="6 9" id="KW-0326">Glycosidase</keyword>
<dbReference type="InterPro" id="IPR019834">
    <property type="entry name" value="Glyco_hydro_8_CS"/>
</dbReference>
<dbReference type="EC" id="3.2.1.-" evidence="9"/>
<evidence type="ECO:0000256" key="6">
    <source>
        <dbReference type="ARBA" id="ARBA00023295"/>
    </source>
</evidence>
<dbReference type="InterPro" id="IPR008928">
    <property type="entry name" value="6-hairpin_glycosidase_sf"/>
</dbReference>
<dbReference type="Gene3D" id="1.50.10.10">
    <property type="match status" value="1"/>
</dbReference>
<feature type="signal peptide" evidence="10">
    <location>
        <begin position="1"/>
        <end position="27"/>
    </location>
</feature>
<dbReference type="InterPro" id="IPR002037">
    <property type="entry name" value="Glyco_hydro_8"/>
</dbReference>
<comment type="catalytic activity">
    <reaction evidence="1">
        <text>Endohydrolysis of (1-&gt;4)-beta-D-glucosidic linkages in cellulose, lichenin and cereal beta-D-glucans.</text>
        <dbReference type="EC" id="3.2.1.4"/>
    </reaction>
</comment>
<gene>
    <name evidence="11" type="ORF">GEAM_3552</name>
</gene>
<dbReference type="OrthoDB" id="9766708at2"/>
<dbReference type="EMBL" id="JMPJ01000066">
    <property type="protein sequence ID" value="KFC78989.1"/>
    <property type="molecule type" value="Genomic_DNA"/>
</dbReference>
<comment type="caution">
    <text evidence="11">The sequence shown here is derived from an EMBL/GenBank/DDBJ whole genome shotgun (WGS) entry which is preliminary data.</text>
</comment>
<evidence type="ECO:0000256" key="7">
    <source>
        <dbReference type="ARBA" id="ARBA00023326"/>
    </source>
</evidence>
<evidence type="ECO:0000313" key="12">
    <source>
        <dbReference type="Proteomes" id="UP000028640"/>
    </source>
</evidence>
<evidence type="ECO:0000256" key="8">
    <source>
        <dbReference type="PROSITE-ProRule" id="PRU10058"/>
    </source>
</evidence>
<keyword evidence="12" id="KW-1185">Reference proteome</keyword>
<evidence type="ECO:0000313" key="11">
    <source>
        <dbReference type="EMBL" id="KFC78989.1"/>
    </source>
</evidence>
<evidence type="ECO:0000256" key="10">
    <source>
        <dbReference type="SAM" id="SignalP"/>
    </source>
</evidence>
<protein>
    <recommendedName>
        <fullName evidence="9">Glucanase</fullName>
        <ecNumber evidence="9">3.2.1.-</ecNumber>
    </recommendedName>
</protein>
<feature type="chain" id="PRO_5001790766" description="Glucanase" evidence="10">
    <location>
        <begin position="28"/>
        <end position="342"/>
    </location>
</feature>
<keyword evidence="3 10" id="KW-0732">Signal</keyword>
<dbReference type="PROSITE" id="PS00812">
    <property type="entry name" value="GLYCOSYL_HYDROL_F8"/>
    <property type="match status" value="1"/>
</dbReference>
<organism evidence="11 12">
    <name type="scientific">Ewingella americana (strain ATCC 33852 / DSM 4580 / CCUG 14506 / JCM 5911 / LMG 7869 / NCTC 12157 / CDC 1468-78)</name>
    <dbReference type="NCBI Taxonomy" id="910964"/>
    <lineage>
        <taxon>Bacteria</taxon>
        <taxon>Pseudomonadati</taxon>
        <taxon>Pseudomonadota</taxon>
        <taxon>Gammaproteobacteria</taxon>
        <taxon>Enterobacterales</taxon>
        <taxon>Yersiniaceae</taxon>
        <taxon>Ewingella</taxon>
    </lineage>
</organism>
<dbReference type="PRINTS" id="PR00735">
    <property type="entry name" value="GLHYDRLASE8"/>
</dbReference>
<dbReference type="Pfam" id="PF01270">
    <property type="entry name" value="Glyco_hydro_8"/>
    <property type="match status" value="1"/>
</dbReference>
<dbReference type="eggNOG" id="COG3405">
    <property type="taxonomic scope" value="Bacteria"/>
</dbReference>
<evidence type="ECO:0000256" key="9">
    <source>
        <dbReference type="RuleBase" id="RU361167"/>
    </source>
</evidence>
<evidence type="ECO:0000256" key="4">
    <source>
        <dbReference type="ARBA" id="ARBA00022801"/>
    </source>
</evidence>
<keyword evidence="7 9" id="KW-0119">Carbohydrate metabolism</keyword>